<dbReference type="NCBIfam" id="NF001966">
    <property type="entry name" value="PRK00745.1"/>
    <property type="match status" value="1"/>
</dbReference>
<comment type="caution">
    <text evidence="6">The sequence shown here is derived from an EMBL/GenBank/DDBJ whole genome shotgun (WGS) entry which is preliminary data.</text>
</comment>
<gene>
    <name evidence="6" type="ORF">DSOL_0457</name>
</gene>
<feature type="active site" description="Proton acceptor; via imino nitrogen" evidence="3">
    <location>
        <position position="2"/>
    </location>
</feature>
<evidence type="ECO:0000259" key="5">
    <source>
        <dbReference type="Pfam" id="PF01361"/>
    </source>
</evidence>
<organism evidence="6 7">
    <name type="scientific">Desulfosporosinus metallidurans</name>
    <dbReference type="NCBI Taxonomy" id="1888891"/>
    <lineage>
        <taxon>Bacteria</taxon>
        <taxon>Bacillati</taxon>
        <taxon>Bacillota</taxon>
        <taxon>Clostridia</taxon>
        <taxon>Eubacteriales</taxon>
        <taxon>Desulfitobacteriaceae</taxon>
        <taxon>Desulfosporosinus</taxon>
    </lineage>
</organism>
<dbReference type="SUPFAM" id="SSF55331">
    <property type="entry name" value="Tautomerase/MIF"/>
    <property type="match status" value="1"/>
</dbReference>
<dbReference type="GO" id="GO:0016853">
    <property type="term" value="F:isomerase activity"/>
    <property type="evidence" value="ECO:0007669"/>
    <property type="project" value="UniProtKB-UniRule"/>
</dbReference>
<dbReference type="EC" id="5.3.2.-" evidence="4"/>
<evidence type="ECO:0000256" key="1">
    <source>
        <dbReference type="ARBA" id="ARBA00006723"/>
    </source>
</evidence>
<evidence type="ECO:0000313" key="6">
    <source>
        <dbReference type="EMBL" id="OLN33747.1"/>
    </source>
</evidence>
<sequence>MPIVQVELLEGRTIEQKRDLVEKVTQAIVESVGSPAENVTVIIRDMPKENLGKAGKLECDK</sequence>
<evidence type="ECO:0000256" key="3">
    <source>
        <dbReference type="PIRSR" id="PIRSR618191-1"/>
    </source>
</evidence>
<evidence type="ECO:0000256" key="2">
    <source>
        <dbReference type="ARBA" id="ARBA00023235"/>
    </source>
</evidence>
<dbReference type="InterPro" id="IPR004370">
    <property type="entry name" value="4-OT-like_dom"/>
</dbReference>
<proteinExistence type="inferred from homology"/>
<dbReference type="EMBL" id="MLBF01000002">
    <property type="protein sequence ID" value="OLN33747.1"/>
    <property type="molecule type" value="Genomic_DNA"/>
</dbReference>
<dbReference type="PANTHER" id="PTHR35530:SF1">
    <property type="entry name" value="2-HYDROXYMUCONATE TAUTOMERASE"/>
    <property type="match status" value="1"/>
</dbReference>
<dbReference type="AlphaFoldDB" id="A0A1Q8R2C7"/>
<accession>A0A1Q8R2C7</accession>
<dbReference type="OrthoDB" id="5405937at2"/>
<keyword evidence="2 4" id="KW-0413">Isomerase</keyword>
<dbReference type="NCBIfam" id="NF002571">
    <property type="entry name" value="PRK02220.1"/>
    <property type="match status" value="1"/>
</dbReference>
<evidence type="ECO:0000313" key="7">
    <source>
        <dbReference type="Proteomes" id="UP000186102"/>
    </source>
</evidence>
<reference evidence="6 7" key="1">
    <citation type="submission" date="2016-09" db="EMBL/GenBank/DDBJ databases">
        <title>Complete genome of Desulfosporosinus sp. OL.</title>
        <authorList>
            <person name="Mardanov A."/>
            <person name="Beletsky A."/>
            <person name="Panova A."/>
            <person name="Karnachuk O."/>
            <person name="Ravin N."/>
        </authorList>
    </citation>
    <scope>NUCLEOTIDE SEQUENCE [LARGE SCALE GENOMIC DNA]</scope>
    <source>
        <strain evidence="6 7">OL</strain>
    </source>
</reference>
<dbReference type="InterPro" id="IPR018191">
    <property type="entry name" value="4-OT"/>
</dbReference>
<dbReference type="NCBIfam" id="TIGR00013">
    <property type="entry name" value="taut"/>
    <property type="match status" value="1"/>
</dbReference>
<dbReference type="Gene3D" id="3.30.429.10">
    <property type="entry name" value="Macrophage Migration Inhibitory Factor"/>
    <property type="match status" value="1"/>
</dbReference>
<protein>
    <recommendedName>
        <fullName evidence="4">Tautomerase</fullName>
        <ecNumber evidence="4">5.3.2.-</ecNumber>
    </recommendedName>
</protein>
<dbReference type="InterPro" id="IPR014347">
    <property type="entry name" value="Tautomerase/MIF_sf"/>
</dbReference>
<evidence type="ECO:0000256" key="4">
    <source>
        <dbReference type="RuleBase" id="RU362032"/>
    </source>
</evidence>
<dbReference type="RefSeq" id="WP_075363262.1">
    <property type="nucleotide sequence ID" value="NZ_MLBF01000002.1"/>
</dbReference>
<dbReference type="STRING" id="1888891.DSOL_0457"/>
<name>A0A1Q8R2C7_9FIRM</name>
<feature type="domain" description="4-oxalocrotonate tautomerase-like" evidence="5">
    <location>
        <begin position="2"/>
        <end position="56"/>
    </location>
</feature>
<comment type="similarity">
    <text evidence="1 4">Belongs to the 4-oxalocrotonate tautomerase family.</text>
</comment>
<dbReference type="PANTHER" id="PTHR35530">
    <property type="entry name" value="TAUTOMERASE-RELATED"/>
    <property type="match status" value="1"/>
</dbReference>
<dbReference type="Proteomes" id="UP000186102">
    <property type="component" value="Unassembled WGS sequence"/>
</dbReference>
<dbReference type="Pfam" id="PF01361">
    <property type="entry name" value="Tautomerase"/>
    <property type="match status" value="1"/>
</dbReference>
<keyword evidence="7" id="KW-1185">Reference proteome</keyword>